<feature type="transmembrane region" description="Helical" evidence="3">
    <location>
        <begin position="162"/>
        <end position="184"/>
    </location>
</feature>
<dbReference type="PIRSF" id="PIRSF016661">
    <property type="entry name" value="BioY"/>
    <property type="match status" value="1"/>
</dbReference>
<dbReference type="PANTHER" id="PTHR34295:SF1">
    <property type="entry name" value="BIOTIN TRANSPORTER BIOY"/>
    <property type="match status" value="1"/>
</dbReference>
<feature type="transmembrane region" description="Helical" evidence="3">
    <location>
        <begin position="24"/>
        <end position="42"/>
    </location>
</feature>
<evidence type="ECO:0000256" key="3">
    <source>
        <dbReference type="SAM" id="Phobius"/>
    </source>
</evidence>
<dbReference type="PANTHER" id="PTHR34295">
    <property type="entry name" value="BIOTIN TRANSPORTER BIOY"/>
    <property type="match status" value="1"/>
</dbReference>
<feature type="transmembrane region" description="Helical" evidence="3">
    <location>
        <begin position="132"/>
        <end position="156"/>
    </location>
</feature>
<organism evidence="4 5">
    <name type="scientific">Promicromonospora umidemergens</name>
    <dbReference type="NCBI Taxonomy" id="629679"/>
    <lineage>
        <taxon>Bacteria</taxon>
        <taxon>Bacillati</taxon>
        <taxon>Actinomycetota</taxon>
        <taxon>Actinomycetes</taxon>
        <taxon>Micrococcales</taxon>
        <taxon>Promicromonosporaceae</taxon>
        <taxon>Promicromonospora</taxon>
    </lineage>
</organism>
<sequence length="200" mass="20203">MSIAATTPPDYLLRPWSGTWARDVALVGGAVLLTALLAQVAIPVPGSPVPVTGQTLAVILVGATMGMRRGVTAMGAYVLLGGLGLPVYSDGAGGISVVAGPTGGYLIGFVVAAAVMGRLAERGWDRTPLRTLALGVFGQALIFAVGVPWLALVAGLDPAEAVAAGLTPFIVGGLIKGAIAGMLLPSAWRLVRREPRGTLD</sequence>
<evidence type="ECO:0000313" key="4">
    <source>
        <dbReference type="EMBL" id="GAA4693116.1"/>
    </source>
</evidence>
<comment type="similarity">
    <text evidence="1 2">Belongs to the BioY family.</text>
</comment>
<name>A0ABP8WS15_9MICO</name>
<evidence type="ECO:0000256" key="2">
    <source>
        <dbReference type="PIRNR" id="PIRNR016661"/>
    </source>
</evidence>
<keyword evidence="3" id="KW-0812">Transmembrane</keyword>
<keyword evidence="2" id="KW-1003">Cell membrane</keyword>
<proteinExistence type="inferred from homology"/>
<evidence type="ECO:0000256" key="1">
    <source>
        <dbReference type="ARBA" id="ARBA00010692"/>
    </source>
</evidence>
<gene>
    <name evidence="4" type="ORF">GCM10023198_10620</name>
</gene>
<dbReference type="Gene3D" id="1.10.1760.20">
    <property type="match status" value="1"/>
</dbReference>
<comment type="subcellular location">
    <subcellularLocation>
        <location evidence="2">Cell membrane</location>
        <topology evidence="2">Multi-pass membrane protein</topology>
    </subcellularLocation>
</comment>
<accession>A0ABP8WS15</accession>
<feature type="transmembrane region" description="Helical" evidence="3">
    <location>
        <begin position="95"/>
        <end position="120"/>
    </location>
</feature>
<protein>
    <recommendedName>
        <fullName evidence="2">Biotin transporter</fullName>
    </recommendedName>
</protein>
<comment type="caution">
    <text evidence="4">The sequence shown here is derived from an EMBL/GenBank/DDBJ whole genome shotgun (WGS) entry which is preliminary data.</text>
</comment>
<reference evidence="5" key="1">
    <citation type="journal article" date="2019" name="Int. J. Syst. Evol. Microbiol.">
        <title>The Global Catalogue of Microorganisms (GCM) 10K type strain sequencing project: providing services to taxonomists for standard genome sequencing and annotation.</title>
        <authorList>
            <consortium name="The Broad Institute Genomics Platform"/>
            <consortium name="The Broad Institute Genome Sequencing Center for Infectious Disease"/>
            <person name="Wu L."/>
            <person name="Ma J."/>
        </authorList>
    </citation>
    <scope>NUCLEOTIDE SEQUENCE [LARGE SCALE GENOMIC DNA]</scope>
    <source>
        <strain evidence="5">JCM 17975</strain>
    </source>
</reference>
<keyword evidence="3" id="KW-1133">Transmembrane helix</keyword>
<dbReference type="Proteomes" id="UP001500843">
    <property type="component" value="Unassembled WGS sequence"/>
</dbReference>
<keyword evidence="5" id="KW-1185">Reference proteome</keyword>
<feature type="transmembrane region" description="Helical" evidence="3">
    <location>
        <begin position="48"/>
        <end position="64"/>
    </location>
</feature>
<dbReference type="InterPro" id="IPR003784">
    <property type="entry name" value="BioY"/>
</dbReference>
<feature type="transmembrane region" description="Helical" evidence="3">
    <location>
        <begin position="71"/>
        <end position="89"/>
    </location>
</feature>
<dbReference type="EMBL" id="BAABHM010000006">
    <property type="protein sequence ID" value="GAA4693116.1"/>
    <property type="molecule type" value="Genomic_DNA"/>
</dbReference>
<dbReference type="Pfam" id="PF02632">
    <property type="entry name" value="BioY"/>
    <property type="match status" value="1"/>
</dbReference>
<dbReference type="RefSeq" id="WP_253870112.1">
    <property type="nucleotide sequence ID" value="NZ_BAABHM010000006.1"/>
</dbReference>
<keyword evidence="2 3" id="KW-0472">Membrane</keyword>
<keyword evidence="2" id="KW-0813">Transport</keyword>
<evidence type="ECO:0000313" key="5">
    <source>
        <dbReference type="Proteomes" id="UP001500843"/>
    </source>
</evidence>